<feature type="compositionally biased region" description="Polar residues" evidence="1">
    <location>
        <begin position="35"/>
        <end position="50"/>
    </location>
</feature>
<dbReference type="Gene3D" id="3.10.20.90">
    <property type="entry name" value="Phosphatidylinositol 3-kinase Catalytic Subunit, Chain A, domain 1"/>
    <property type="match status" value="1"/>
</dbReference>
<reference evidence="4" key="3">
    <citation type="submission" date="2025-08" db="UniProtKB">
        <authorList>
            <consortium name="RefSeq"/>
        </authorList>
    </citation>
    <scope>IDENTIFICATION</scope>
    <source>
        <strain evidence="4">NI907</strain>
    </source>
</reference>
<keyword evidence="3" id="KW-1185">Reference proteome</keyword>
<sequence length="512" mass="56468">MDDHDVPQASTAAKPKRPLFKKRKVKSASKPAPNATASAEQGDGISTTINLDDDEDDDLDLFKRSKDFFPVFVKDQEEELAAETHKLEESNDRKRRKISSSADCASPKSDLYDVSEDEKERIRMRRDERPLTPPPTKDKSLLNSSGRRSGQRDLGKSKATASPTSATPSRRAPARPAPSSSMVISDSDDDYVPRPTASRKPPAGTKDPVGSPTRTEQQANNTTPIEIDDDLEEVAPATDGPDDDDNEFAHFVVAARERRENQKAARSAAESASGTKPIEERTIQIFVTSRLPPPQMKPVVFNTVMRKPIKLLRDTAVAFSASRGRPLTDEEEKGAFLVWKDSRLYSSSTLMSLGVVPDAHGCFSKTGPGNVNDGVTVDGQLHFELFTEEIYAEWMQQLERQRQKDLYQTISDDEGEIGRNPTIDGQDEAQVQDGRSSEKIRIFLKAKNLEQVKASARADTGISELVAAFRNVRKIPADKEVIIMFDGDKLAEGDTVGDAGIEDKDVVDVLIK</sequence>
<feature type="domain" description="Ubiquitin-like" evidence="2">
    <location>
        <begin position="440"/>
        <end position="512"/>
    </location>
</feature>
<dbReference type="PROSITE" id="PS50053">
    <property type="entry name" value="UBIQUITIN_2"/>
    <property type="match status" value="1"/>
</dbReference>
<dbReference type="GeneID" id="41964516"/>
<reference evidence="4" key="2">
    <citation type="submission" date="2019-10" db="EMBL/GenBank/DDBJ databases">
        <authorList>
            <consortium name="NCBI Genome Project"/>
        </authorList>
    </citation>
    <scope>NUCLEOTIDE SEQUENCE</scope>
    <source>
        <strain evidence="4">NI907</strain>
    </source>
</reference>
<dbReference type="AlphaFoldDB" id="A0A6P8ASN8"/>
<feature type="compositionally biased region" description="Basic and acidic residues" evidence="1">
    <location>
        <begin position="118"/>
        <end position="140"/>
    </location>
</feature>
<dbReference type="InterPro" id="IPR029071">
    <property type="entry name" value="Ubiquitin-like_domsf"/>
</dbReference>
<dbReference type="InterPro" id="IPR022617">
    <property type="entry name" value="Rad60/SUMO-like_dom"/>
</dbReference>
<feature type="compositionally biased region" description="Basic and acidic residues" evidence="1">
    <location>
        <begin position="82"/>
        <end position="92"/>
    </location>
</feature>
<dbReference type="InterPro" id="IPR000626">
    <property type="entry name" value="Ubiquitin-like_dom"/>
</dbReference>
<gene>
    <name evidence="4" type="ORF">PgNI_09626</name>
</gene>
<dbReference type="SUPFAM" id="SSF54236">
    <property type="entry name" value="Ubiquitin-like"/>
    <property type="match status" value="1"/>
</dbReference>
<evidence type="ECO:0000313" key="4">
    <source>
        <dbReference type="RefSeq" id="XP_030977899.1"/>
    </source>
</evidence>
<feature type="compositionally biased region" description="Low complexity" evidence="1">
    <location>
        <begin position="159"/>
        <end position="171"/>
    </location>
</feature>
<feature type="region of interest" description="Disordered" evidence="1">
    <location>
        <begin position="1"/>
        <end position="55"/>
    </location>
</feature>
<name>A0A6P8ASN8_PYRGI</name>
<dbReference type="Proteomes" id="UP000515153">
    <property type="component" value="Unplaced"/>
</dbReference>
<dbReference type="RefSeq" id="XP_030977899.1">
    <property type="nucleotide sequence ID" value="XM_031129608.1"/>
</dbReference>
<feature type="compositionally biased region" description="Basic residues" evidence="1">
    <location>
        <begin position="14"/>
        <end position="27"/>
    </location>
</feature>
<reference evidence="4" key="1">
    <citation type="journal article" date="2019" name="Mol. Biol. Evol.">
        <title>Blast fungal genomes show frequent chromosomal changes, gene gains and losses, and effector gene turnover.</title>
        <authorList>
            <person name="Gomez Luciano L.B."/>
            <person name="Jason Tsai I."/>
            <person name="Chuma I."/>
            <person name="Tosa Y."/>
            <person name="Chen Y.H."/>
            <person name="Li J.Y."/>
            <person name="Li M.Y."/>
            <person name="Jade Lu M.Y."/>
            <person name="Nakayashiki H."/>
            <person name="Li W.H."/>
        </authorList>
    </citation>
    <scope>NUCLEOTIDE SEQUENCE</scope>
    <source>
        <strain evidence="4">NI907</strain>
    </source>
</reference>
<evidence type="ECO:0000256" key="1">
    <source>
        <dbReference type="SAM" id="MobiDB-lite"/>
    </source>
</evidence>
<accession>A0A6P8ASN8</accession>
<proteinExistence type="predicted"/>
<organism evidence="3 4">
    <name type="scientific">Pyricularia grisea</name>
    <name type="common">Crabgrass-specific blast fungus</name>
    <name type="synonym">Magnaporthe grisea</name>
    <dbReference type="NCBI Taxonomy" id="148305"/>
    <lineage>
        <taxon>Eukaryota</taxon>
        <taxon>Fungi</taxon>
        <taxon>Dikarya</taxon>
        <taxon>Ascomycota</taxon>
        <taxon>Pezizomycotina</taxon>
        <taxon>Sordariomycetes</taxon>
        <taxon>Sordariomycetidae</taxon>
        <taxon>Magnaporthales</taxon>
        <taxon>Pyriculariaceae</taxon>
        <taxon>Pyricularia</taxon>
    </lineage>
</organism>
<dbReference type="KEGG" id="pgri:PgNI_09626"/>
<evidence type="ECO:0000259" key="2">
    <source>
        <dbReference type="PROSITE" id="PS50053"/>
    </source>
</evidence>
<feature type="region of interest" description="Disordered" evidence="1">
    <location>
        <begin position="81"/>
        <end position="246"/>
    </location>
</feature>
<dbReference type="Pfam" id="PF11976">
    <property type="entry name" value="Rad60-SLD"/>
    <property type="match status" value="1"/>
</dbReference>
<feature type="compositionally biased region" description="Polar residues" evidence="1">
    <location>
        <begin position="212"/>
        <end position="224"/>
    </location>
</feature>
<evidence type="ECO:0000313" key="3">
    <source>
        <dbReference type="Proteomes" id="UP000515153"/>
    </source>
</evidence>
<protein>
    <recommendedName>
        <fullName evidence="2">Ubiquitin-like domain-containing protein</fullName>
    </recommendedName>
</protein>